<comment type="similarity">
    <text evidence="1">Belongs to the short-chain dehydrogenases/reductases (SDR) family.</text>
</comment>
<name>A0ABU1WN36_9BURK</name>
<dbReference type="Gene3D" id="3.40.50.720">
    <property type="entry name" value="NAD(P)-binding Rossmann-like Domain"/>
    <property type="match status" value="1"/>
</dbReference>
<dbReference type="GO" id="GO:0008874">
    <property type="term" value="F:gluconate 5-dehydrogenase activity"/>
    <property type="evidence" value="ECO:0007669"/>
    <property type="project" value="UniProtKB-EC"/>
</dbReference>
<organism evidence="3 4">
    <name type="scientific">Hydrogenophaga palleronii</name>
    <dbReference type="NCBI Taxonomy" id="65655"/>
    <lineage>
        <taxon>Bacteria</taxon>
        <taxon>Pseudomonadati</taxon>
        <taxon>Pseudomonadota</taxon>
        <taxon>Betaproteobacteria</taxon>
        <taxon>Burkholderiales</taxon>
        <taxon>Comamonadaceae</taxon>
        <taxon>Hydrogenophaga</taxon>
    </lineage>
</organism>
<dbReference type="SUPFAM" id="SSF51735">
    <property type="entry name" value="NAD(P)-binding Rossmann-fold domains"/>
    <property type="match status" value="1"/>
</dbReference>
<dbReference type="EC" id="1.1.1.69" evidence="3"/>
<dbReference type="EMBL" id="JAVDWU010000005">
    <property type="protein sequence ID" value="MDR7150687.1"/>
    <property type="molecule type" value="Genomic_DNA"/>
</dbReference>
<evidence type="ECO:0000256" key="1">
    <source>
        <dbReference type="ARBA" id="ARBA00006484"/>
    </source>
</evidence>
<evidence type="ECO:0000256" key="2">
    <source>
        <dbReference type="ARBA" id="ARBA00023002"/>
    </source>
</evidence>
<evidence type="ECO:0000313" key="4">
    <source>
        <dbReference type="Proteomes" id="UP001265700"/>
    </source>
</evidence>
<dbReference type="RefSeq" id="WP_310316626.1">
    <property type="nucleotide sequence ID" value="NZ_JAVDWU010000005.1"/>
</dbReference>
<dbReference type="PRINTS" id="PR00081">
    <property type="entry name" value="GDHRDH"/>
</dbReference>
<keyword evidence="2 3" id="KW-0560">Oxidoreductase</keyword>
<dbReference type="Proteomes" id="UP001265700">
    <property type="component" value="Unassembled WGS sequence"/>
</dbReference>
<dbReference type="InterPro" id="IPR002347">
    <property type="entry name" value="SDR_fam"/>
</dbReference>
<keyword evidence="4" id="KW-1185">Reference proteome</keyword>
<protein>
    <submittedName>
        <fullName evidence="3">Gluconate 5-dehydrogenase</fullName>
        <ecNumber evidence="3">1.1.1.69</ecNumber>
    </submittedName>
</protein>
<reference evidence="3 4" key="1">
    <citation type="submission" date="2023-07" db="EMBL/GenBank/DDBJ databases">
        <title>Sorghum-associated microbial communities from plants grown in Nebraska, USA.</title>
        <authorList>
            <person name="Schachtman D."/>
        </authorList>
    </citation>
    <scope>NUCLEOTIDE SEQUENCE [LARGE SCALE GENOMIC DNA]</scope>
    <source>
        <strain evidence="3 4">4249</strain>
    </source>
</reference>
<dbReference type="PANTHER" id="PTHR43639">
    <property type="entry name" value="OXIDOREDUCTASE, SHORT-CHAIN DEHYDROGENASE/REDUCTASE FAMILY (AFU_ORTHOLOGUE AFUA_5G02870)"/>
    <property type="match status" value="1"/>
</dbReference>
<comment type="caution">
    <text evidence="3">The sequence shown here is derived from an EMBL/GenBank/DDBJ whole genome shotgun (WGS) entry which is preliminary data.</text>
</comment>
<sequence>MPDSFPQQALFGQVAFVPGGYGDIGAAVARGLAAAGARVAIAGRDAAKAEALAASLGASGHEALGLAMDAHQVTDIQRATDRVVQHFGRLDLLVNCVGIQHEERIEDVTEEAFDEVIQINLKAAMFLAQAAAVHQRAGVEAGRSPGRQVHLLSVRAQLGLRDRGYSAYCASKGAMVVLIKQHAVELCSHGITVNGVAPTVVRGEMARHWLENKPVLERVLQRIPLGRVAEPEDVVGPVLFFCSPAAAFVTGQVIYVDGGLTATQ</sequence>
<gene>
    <name evidence="3" type="ORF">J2W49_002650</name>
</gene>
<dbReference type="Pfam" id="PF13561">
    <property type="entry name" value="adh_short_C2"/>
    <property type="match status" value="1"/>
</dbReference>
<dbReference type="CDD" id="cd05233">
    <property type="entry name" value="SDR_c"/>
    <property type="match status" value="1"/>
</dbReference>
<evidence type="ECO:0000313" key="3">
    <source>
        <dbReference type="EMBL" id="MDR7150687.1"/>
    </source>
</evidence>
<proteinExistence type="inferred from homology"/>
<dbReference type="PANTHER" id="PTHR43639:SF1">
    <property type="entry name" value="SHORT-CHAIN DEHYDROGENASE_REDUCTASE FAMILY PROTEIN"/>
    <property type="match status" value="1"/>
</dbReference>
<accession>A0ABU1WN36</accession>
<dbReference type="InterPro" id="IPR036291">
    <property type="entry name" value="NAD(P)-bd_dom_sf"/>
</dbReference>